<dbReference type="PROSITE" id="PS51155">
    <property type="entry name" value="CHIT_BIND_RR_2"/>
    <property type="match status" value="1"/>
</dbReference>
<reference evidence="3" key="1">
    <citation type="journal article" date="1997" name="Nucleic Acids Res.">
        <title>tRNAscan-SE: a program for improved detection of transfer RNA genes in genomic sequence.</title>
        <authorList>
            <person name="Lowe T.M."/>
            <person name="Eddy S.R."/>
        </authorList>
    </citation>
    <scope>NUCLEOTIDE SEQUENCE [LARGE SCALE GENOMIC DNA]</scope>
</reference>
<dbReference type="GeneID" id="108612717"/>
<dbReference type="Pfam" id="PF00379">
    <property type="entry name" value="Chitin_bind_4"/>
    <property type="match status" value="1"/>
</dbReference>
<sequence>MYICSSSSSGSMLKSIKLVAAWACQVIGKATINGLVLQCSSIHSHIVCTVTTSTETNMKFYILTVALLAVAQARPDSFDATAEIRELKSDQREDGSYEYRYQTSNGIAQQEQGVGGQYASGSSAYYDPNGELIQLTYTADENGFHPQGAHLPTPPPIPAAILRSLEYIRTHPPKEQRQGHVRF</sequence>
<dbReference type="PANTHER" id="PTHR10380:SF237">
    <property type="entry name" value="CUTICULAR PROTEIN 65AU, ISOFORM A-RELATED"/>
    <property type="match status" value="1"/>
</dbReference>
<dbReference type="RefSeq" id="XP_017861172.1">
    <property type="nucleotide sequence ID" value="XM_018005683.1"/>
</dbReference>
<evidence type="ECO:0000313" key="3">
    <source>
        <dbReference type="Proteomes" id="UP000694904"/>
    </source>
</evidence>
<reference evidence="3" key="2">
    <citation type="journal article" date="2016" name="G3 (Bethesda)">
        <title>Genome Evolution in Three Species of Cactophilic Drosophila.</title>
        <authorList>
            <person name="Sanchez-Flores A."/>
            <person name="Penazola F."/>
            <person name="Carpinteyro-Ponce J."/>
            <person name="Nazario-Yepiz N."/>
            <person name="Abreu-Goodger C."/>
            <person name="Machado C.A."/>
            <person name="Markow T.A."/>
        </authorList>
    </citation>
    <scope>NUCLEOTIDE SEQUENCE [LARGE SCALE GENOMIC DNA]</scope>
</reference>
<keyword evidence="1 2" id="KW-0193">Cuticle</keyword>
<dbReference type="InterPro" id="IPR050468">
    <property type="entry name" value="Cuticle_Struct_Prot"/>
</dbReference>
<evidence type="ECO:0000256" key="2">
    <source>
        <dbReference type="PROSITE-ProRule" id="PRU00497"/>
    </source>
</evidence>
<evidence type="ECO:0000313" key="4">
    <source>
        <dbReference type="RefSeq" id="XP_017861172.1"/>
    </source>
</evidence>
<gene>
    <name evidence="4" type="primary">LOC108612717</name>
</gene>
<protein>
    <submittedName>
        <fullName evidence="4">Pupal cuticle protein Edg-78E-like</fullName>
    </submittedName>
</protein>
<dbReference type="InterPro" id="IPR031311">
    <property type="entry name" value="CHIT_BIND_RR_consensus"/>
</dbReference>
<keyword evidence="3" id="KW-1185">Reference proteome</keyword>
<organism evidence="3 4">
    <name type="scientific">Drosophila arizonae</name>
    <name type="common">Fruit fly</name>
    <dbReference type="NCBI Taxonomy" id="7263"/>
    <lineage>
        <taxon>Eukaryota</taxon>
        <taxon>Metazoa</taxon>
        <taxon>Ecdysozoa</taxon>
        <taxon>Arthropoda</taxon>
        <taxon>Hexapoda</taxon>
        <taxon>Insecta</taxon>
        <taxon>Pterygota</taxon>
        <taxon>Neoptera</taxon>
        <taxon>Endopterygota</taxon>
        <taxon>Diptera</taxon>
        <taxon>Brachycera</taxon>
        <taxon>Muscomorpha</taxon>
        <taxon>Ephydroidea</taxon>
        <taxon>Drosophilidae</taxon>
        <taxon>Drosophila</taxon>
    </lineage>
</organism>
<dbReference type="PRINTS" id="PR00947">
    <property type="entry name" value="CUTICLE"/>
</dbReference>
<proteinExistence type="predicted"/>
<evidence type="ECO:0000256" key="1">
    <source>
        <dbReference type="ARBA" id="ARBA00022460"/>
    </source>
</evidence>
<name>A0ABM1P1T6_DROAR</name>
<reference evidence="4" key="3">
    <citation type="submission" date="2025-08" db="UniProtKB">
        <authorList>
            <consortium name="RefSeq"/>
        </authorList>
    </citation>
    <scope>IDENTIFICATION</scope>
    <source>
        <tissue evidence="4">Whole organism</tissue>
    </source>
</reference>
<accession>A0ABM1P1T6</accession>
<dbReference type="PANTHER" id="PTHR10380">
    <property type="entry name" value="CUTICLE PROTEIN"/>
    <property type="match status" value="1"/>
</dbReference>
<dbReference type="InterPro" id="IPR000618">
    <property type="entry name" value="Insect_cuticle"/>
</dbReference>
<dbReference type="PROSITE" id="PS00233">
    <property type="entry name" value="CHIT_BIND_RR_1"/>
    <property type="match status" value="1"/>
</dbReference>
<dbReference type="Proteomes" id="UP000694904">
    <property type="component" value="Chromosome 4"/>
</dbReference>